<dbReference type="Gene3D" id="3.80.10.10">
    <property type="entry name" value="Ribonuclease Inhibitor"/>
    <property type="match status" value="1"/>
</dbReference>
<dbReference type="PROSITE" id="PS51723">
    <property type="entry name" value="PEPTIDASE_M60"/>
    <property type="match status" value="1"/>
</dbReference>
<gene>
    <name evidence="3" type="ORF">B857_00588</name>
</gene>
<sequence length="1699" mass="188905">MKKVLSIATAAAMAINIASVPFNVLAEELPDQKDLKTAMEGDVDISYNAVVSKFSLQGKELLNDYNEVFKMDNINIKTIENNGGKYSNSNLSYAIDEILTTHWETGKPNSETFTNEVVFTLKDLTELNRIVYAARPGGKGFAQEFEIYGSTTEEGDKFTFIADGEYKSSVGDVIEIKFNPTQFKRLKFVFNKANQNWASAAEFSFYKKDVLGDQMASLFTDSSKIEVSANYNTVEKLNNFENALKSHPLYEQYKEDIQNAKILLNTQQIEATKAVTKSFSHYENAKYSALYRMDYSNIQSITNNAGHYGSAAIENAVDGKLNTYWETNKANTSTFSNEVEVTFKEAVMLERLVYGARPSDRKGFAEEFEIYASQTSQGDTYQLLSTGQHNMIDGLIEAKFEPTTFKRMKFKFKKSNQNWATLAELAFYKEDVVQNKINSLFKDATMSAVADEYSTLNQINELEEAAKSHPLYETYKESLELAKKIVKGELVTAGRIIKAEQHGNMVSHGQQKLKMTYGTNNQPTGIAARAGEKITVYVDADASGPLPQLVFTQQEGSWNAWDRTVNLKPGKNEFTVPTIYTGNVTQGGPIYIVNPYTPKEQTKAPIIRFEGGERFPIFTKDTNIEEFKAFLTDYNNRLNADKAAHPNVNERKLIDVVEIVSDRIIFTGTASQAYNQYITENLDPMATVNGYDVWIKKLFDFSGLDVSSEVHDPKYIRENIRLMQPYGAMYAAGNHTGIQRGTVPLMFSDFRKTYPGWGLTHEIGHRMAVGVREYGEVTNNMVSMAMSVDYNSIDNRIPFEKMYSYLIAENQSVMSALSLQERLGAFWQLELAHPGYWSELNKYYRDRSVSLPNGDLSKQQYLIQFSSEVLNQDLSSYFARHGFTVTEETKKAVSQYSAPKKIWYLNNSIVGYQGNGFTTDASVDISIKRNEANQTNTLALSIDSANKEHLLGYEIIRNGTLIGFTSTSTFIDKNVDANENYSYEVIAYDKQLNSLKPVEVKAFKPTISIEDQLTLKLNQQFNPIDFVKAVDYQGNDLTEEVTVNSNVDVTKKGNYELVYSVKNNGVTETKSTQVTVVSDFEYVSDLTPVAANIAWGGYQIDKSPSGGTIGLIRQGLETTYVKGIGAHAKSEIVYNIEGKGFDFFESYIGIDKAMKGQGSSAKFEVWVDGENYFASDVFGSNTSSEFVKVPVTGVKEVKLITTDAGINGNTADHTVWADAKLTKNSSAPVLKVTSEATKLGQPIDIKGQFSAMDAEDGDLTSQVVVSGVEKVNFNKAGKYKLFYSVTDSEGNTVTESRTITVVNMEDYSYLSDFDWTSTQNSYAAPIKDKATSGNSLRLTTEDGGGVVYEKGIGAHSNSTIVYELTDKDVAYFTSFVGVDRQMYNTVGSVVFQVYVDDVKQFDSGLMTSKVPQQFIEVNLAGAKELRLVVADGGNGNGSDHATWGDAKFHFANADTVYTGDLEAGLEVAEAINKEKYSKASVQALQTAIAKAREVLANEMATQTEVDEAVTALENAKVNLEEMDLNQVITIKDSNLSNAIKSTLGLQGDITLSEMYKLTSLTSESQGVRSLEGLEYAKNLETLSIPWNEITDFSPLKELSKLTSLLAGTQFVEMGEIKGPVVNLDNIVIGLDGKKVKPNAIGYSHTINNEAKELNVNALDENPETFMIDLTNEKKGLYWLGLSYKIEENTVMLRYLINNN</sequence>
<evidence type="ECO:0000259" key="2">
    <source>
        <dbReference type="PROSITE" id="PS51723"/>
    </source>
</evidence>
<dbReference type="Pfam" id="PF13402">
    <property type="entry name" value="Peptidase_M60"/>
    <property type="match status" value="1"/>
</dbReference>
<dbReference type="InterPro" id="IPR001611">
    <property type="entry name" value="Leu-rich_rpt"/>
</dbReference>
<dbReference type="Gene3D" id="1.20.1270.90">
    <property type="entry name" value="AF1782-like"/>
    <property type="match status" value="1"/>
</dbReference>
<feature type="domain" description="Peptidase M60" evidence="2">
    <location>
        <begin position="519"/>
        <end position="834"/>
    </location>
</feature>
<dbReference type="InterPro" id="IPR031161">
    <property type="entry name" value="Peptidase_M60_dom"/>
</dbReference>
<dbReference type="InterPro" id="IPR008979">
    <property type="entry name" value="Galactose-bd-like_sf"/>
</dbReference>
<dbReference type="SUPFAM" id="SSF49785">
    <property type="entry name" value="Galactose-binding domain-like"/>
    <property type="match status" value="4"/>
</dbReference>
<dbReference type="InterPro" id="IPR042279">
    <property type="entry name" value="Pep_M60_3"/>
</dbReference>
<evidence type="ECO:0000256" key="1">
    <source>
        <dbReference type="SAM" id="SignalP"/>
    </source>
</evidence>
<accession>K1L751</accession>
<dbReference type="Gene3D" id="3.40.390.80">
    <property type="entry name" value="Peptidase M60, enhancin-like domain 2"/>
    <property type="match status" value="1"/>
</dbReference>
<reference evidence="3 4" key="1">
    <citation type="journal article" date="2012" name="J. Bacteriol.">
        <title>Draft Genome Sequence of Bacillus isronensis Strain B3W22, Isolated from the Upper Atmosphere.</title>
        <authorList>
            <person name="Shivaji S."/>
            <person name="Ara S."/>
            <person name="Singh S.K."/>
            <person name="Bandi S."/>
            <person name="Singh A."/>
            <person name="Pinnaka A.K."/>
        </authorList>
    </citation>
    <scope>NUCLEOTIDE SEQUENCE [LARGE SCALE GENOMIC DNA]</scope>
    <source>
        <strain evidence="3 4">B3W22</strain>
    </source>
</reference>
<dbReference type="Gene3D" id="2.60.120.1250">
    <property type="entry name" value="Peptidase M60, enhancin-like domain 1"/>
    <property type="match status" value="1"/>
</dbReference>
<evidence type="ECO:0000313" key="4">
    <source>
        <dbReference type="Proteomes" id="UP000004738"/>
    </source>
</evidence>
<organism evidence="3 4">
    <name type="scientific">Solibacillus isronensis B3W22</name>
    <dbReference type="NCBI Taxonomy" id="1224748"/>
    <lineage>
        <taxon>Bacteria</taxon>
        <taxon>Bacillati</taxon>
        <taxon>Bacillota</taxon>
        <taxon>Bacilli</taxon>
        <taxon>Bacillales</taxon>
        <taxon>Caryophanaceae</taxon>
        <taxon>Solibacillus</taxon>
    </lineage>
</organism>
<dbReference type="SMART" id="SM00776">
    <property type="entry name" value="NPCBM"/>
    <property type="match status" value="2"/>
</dbReference>
<dbReference type="InterPro" id="IPR032675">
    <property type="entry name" value="LRR_dom_sf"/>
</dbReference>
<dbReference type="Gene3D" id="2.60.120.1060">
    <property type="entry name" value="NPCBM/NEW2 domain"/>
    <property type="match status" value="2"/>
</dbReference>
<comment type="caution">
    <text evidence="3">The sequence shown here is derived from an EMBL/GenBank/DDBJ whole genome shotgun (WGS) entry which is preliminary data.</text>
</comment>
<dbReference type="Pfam" id="PF00754">
    <property type="entry name" value="F5_F8_type_C"/>
    <property type="match status" value="2"/>
</dbReference>
<keyword evidence="4" id="KW-1185">Reference proteome</keyword>
<protein>
    <submittedName>
        <fullName evidence="3">NPCBM/NEW2 domain protein</fullName>
    </submittedName>
</protein>
<proteinExistence type="predicted"/>
<evidence type="ECO:0000313" key="3">
    <source>
        <dbReference type="EMBL" id="EKB46378.1"/>
    </source>
</evidence>
<name>K1L751_9BACL</name>
<dbReference type="RefSeq" id="WP_008403855.1">
    <property type="nucleotide sequence ID" value="NZ_AMCK01000002.1"/>
</dbReference>
<dbReference type="Pfam" id="PF08305">
    <property type="entry name" value="NPCBM"/>
    <property type="match status" value="2"/>
</dbReference>
<feature type="signal peptide" evidence="1">
    <location>
        <begin position="1"/>
        <end position="26"/>
    </location>
</feature>
<dbReference type="PATRIC" id="fig|1224748.3.peg.594"/>
<dbReference type="Gene3D" id="1.10.390.30">
    <property type="entry name" value="Peptidase M60, enhancin-like domain 3"/>
    <property type="match status" value="1"/>
</dbReference>
<dbReference type="SMART" id="SM01276">
    <property type="entry name" value="M60-like"/>
    <property type="match status" value="1"/>
</dbReference>
<dbReference type="Pfam" id="PF16403">
    <property type="entry name" value="Bact_surface_Ig-like"/>
    <property type="match status" value="2"/>
</dbReference>
<dbReference type="InterPro" id="IPR032179">
    <property type="entry name" value="Cry22Aa_Ig-like"/>
</dbReference>
<dbReference type="InterPro" id="IPR038637">
    <property type="entry name" value="NPCBM_sf"/>
</dbReference>
<dbReference type="Gene3D" id="2.60.120.260">
    <property type="entry name" value="Galactose-binding domain-like"/>
    <property type="match status" value="2"/>
</dbReference>
<dbReference type="InterPro" id="IPR000421">
    <property type="entry name" value="FA58C"/>
</dbReference>
<dbReference type="PROSITE" id="PS51450">
    <property type="entry name" value="LRR"/>
    <property type="match status" value="1"/>
</dbReference>
<dbReference type="EMBL" id="AMCK01000002">
    <property type="protein sequence ID" value="EKB46378.1"/>
    <property type="molecule type" value="Genomic_DNA"/>
</dbReference>
<dbReference type="InterPro" id="IPR013783">
    <property type="entry name" value="Ig-like_fold"/>
</dbReference>
<dbReference type="InterPro" id="IPR013222">
    <property type="entry name" value="Glyco_hyd_98_carb-bd"/>
</dbReference>
<dbReference type="Proteomes" id="UP000004738">
    <property type="component" value="Unassembled WGS sequence"/>
</dbReference>
<dbReference type="Gene3D" id="2.60.40.10">
    <property type="entry name" value="Immunoglobulins"/>
    <property type="match status" value="3"/>
</dbReference>
<feature type="chain" id="PRO_5003847299" evidence="1">
    <location>
        <begin position="27"/>
        <end position="1699"/>
    </location>
</feature>
<keyword evidence="1" id="KW-0732">Signal</keyword>
<dbReference type="Pfam" id="PF07554">
    <property type="entry name" value="FIVAR"/>
    <property type="match status" value="1"/>
</dbReference>